<proteinExistence type="predicted"/>
<sequence length="234" mass="27746">MSRSPKMYCYHLPRALLFTCLLLIVPAERCNRICQERLTYKPRSGIPDGHIYGYTELDPECKIEDGRLHVNGIVLGDFSDPTWLHVYLINYYDGKFMFAFSTNSDHPVVIMNDTMYSHLIHPMQLLEEAKTYNKDHGIIHHARLEHASRLRYQFHLPVSYMFKEVVIQVDHYYKPLYIKCTPAREWTQLFKFYLWEYKTFHISSFGKSYWICISIAYLCVLKLTIDFLLNSVPV</sequence>
<dbReference type="EMBL" id="JN227533">
    <property type="protein sequence ID" value="AEQ32306.1"/>
    <property type="molecule type" value="Genomic_DNA"/>
</dbReference>
<keyword evidence="2" id="KW-1185">Reference proteome</keyword>
<organism evidence="1 2">
    <name type="scientific">macacine betaherpesvirus 8</name>
    <dbReference type="NCBI Taxonomy" id="2560567"/>
    <lineage>
        <taxon>Viruses</taxon>
        <taxon>Duplodnaviria</taxon>
        <taxon>Heunggongvirae</taxon>
        <taxon>Peploviricota</taxon>
        <taxon>Herviviricetes</taxon>
        <taxon>Herpesvirales</taxon>
        <taxon>Orthoherpesviridae</taxon>
        <taxon>Betaherpesvirinae</taxon>
        <taxon>Cytomegalovirus</taxon>
        <taxon>Cytomegalovirus macacinebeta8</taxon>
    </lineage>
</organism>
<gene>
    <name evidence="1" type="ORF">cy217</name>
</gene>
<evidence type="ECO:0008006" key="3">
    <source>
        <dbReference type="Google" id="ProtNLM"/>
    </source>
</evidence>
<evidence type="ECO:0000313" key="1">
    <source>
        <dbReference type="EMBL" id="AEQ32306.1"/>
    </source>
</evidence>
<reference evidence="1 2" key="1">
    <citation type="journal article" date="2011" name="J. Virol.">
        <title>Genomic sequencing and characterization of cynomolgus macaque cytomegalovirus.</title>
        <authorList>
            <person name="Marsh A.K."/>
            <person name="Willer D.O."/>
            <person name="Ambagala A.P."/>
            <person name="Dzamba M."/>
            <person name="Chan J.K."/>
            <person name="Pilon R."/>
            <person name="Fournier J."/>
            <person name="Sandstrom P."/>
            <person name="Brudno M."/>
            <person name="Macdonald K.S."/>
        </authorList>
    </citation>
    <scope>NUCLEOTIDE SEQUENCE [LARGE SCALE GENOMIC DNA]</scope>
    <source>
        <strain evidence="1 2">Ottawa</strain>
    </source>
</reference>
<evidence type="ECO:0000313" key="2">
    <source>
        <dbReference type="Proteomes" id="UP000174965"/>
    </source>
</evidence>
<name>G8H0V8_9BETA</name>
<accession>G8H0V8</accession>
<protein>
    <recommendedName>
        <fullName evidence="3">Rh186</fullName>
    </recommendedName>
</protein>
<dbReference type="Proteomes" id="UP000174965">
    <property type="component" value="Segment"/>
</dbReference>